<dbReference type="InterPro" id="IPR036397">
    <property type="entry name" value="RNaseH_sf"/>
</dbReference>
<accession>A0AAW1VJ21</accession>
<dbReference type="AlphaFoldDB" id="A0AAW1VJ21"/>
<evidence type="ECO:0000313" key="1">
    <source>
        <dbReference type="EMBL" id="KAK9893088.1"/>
    </source>
</evidence>
<protein>
    <submittedName>
        <fullName evidence="1">Uncharacterized protein</fullName>
    </submittedName>
</protein>
<keyword evidence="2" id="KW-1185">Reference proteome</keyword>
<dbReference type="Proteomes" id="UP001431783">
    <property type="component" value="Unassembled WGS sequence"/>
</dbReference>
<sequence length="170" mass="19319">MLPYEFQCGQTAEGAEGILYEALTVINGEGFNVNYGVRNDAGVALEINLNNSNGDLAIFEASGCNICFIDECYLKFLRKNVEGDYVENLHIIYHQHDEVPPHNVILINNHLRDLFYDQWIAEKRSHLWPPRSPDLSVLDYFIWGTVKNEVFNTAATTVEDSTHAVRQNSI</sequence>
<evidence type="ECO:0000313" key="2">
    <source>
        <dbReference type="Proteomes" id="UP001431783"/>
    </source>
</evidence>
<dbReference type="Gene3D" id="3.30.420.10">
    <property type="entry name" value="Ribonuclease H-like superfamily/Ribonuclease H"/>
    <property type="match status" value="1"/>
</dbReference>
<dbReference type="PANTHER" id="PTHR47326:SF1">
    <property type="entry name" value="HTH PSQ-TYPE DOMAIN-CONTAINING PROTEIN"/>
    <property type="match status" value="1"/>
</dbReference>
<gene>
    <name evidence="1" type="ORF">WA026_023655</name>
</gene>
<proteinExistence type="predicted"/>
<name>A0AAW1VJ21_9CUCU</name>
<reference evidence="1 2" key="1">
    <citation type="submission" date="2023-03" db="EMBL/GenBank/DDBJ databases">
        <title>Genome insight into feeding habits of ladybird beetles.</title>
        <authorList>
            <person name="Li H.-S."/>
            <person name="Huang Y.-H."/>
            <person name="Pang H."/>
        </authorList>
    </citation>
    <scope>NUCLEOTIDE SEQUENCE [LARGE SCALE GENOMIC DNA]</scope>
    <source>
        <strain evidence="1">SYSU_2023b</strain>
        <tissue evidence="1">Whole body</tissue>
    </source>
</reference>
<dbReference type="GO" id="GO:0003676">
    <property type="term" value="F:nucleic acid binding"/>
    <property type="evidence" value="ECO:0007669"/>
    <property type="project" value="InterPro"/>
</dbReference>
<organism evidence="1 2">
    <name type="scientific">Henosepilachna vigintioctopunctata</name>
    <dbReference type="NCBI Taxonomy" id="420089"/>
    <lineage>
        <taxon>Eukaryota</taxon>
        <taxon>Metazoa</taxon>
        <taxon>Ecdysozoa</taxon>
        <taxon>Arthropoda</taxon>
        <taxon>Hexapoda</taxon>
        <taxon>Insecta</taxon>
        <taxon>Pterygota</taxon>
        <taxon>Neoptera</taxon>
        <taxon>Endopterygota</taxon>
        <taxon>Coleoptera</taxon>
        <taxon>Polyphaga</taxon>
        <taxon>Cucujiformia</taxon>
        <taxon>Coccinelloidea</taxon>
        <taxon>Coccinellidae</taxon>
        <taxon>Epilachninae</taxon>
        <taxon>Epilachnini</taxon>
        <taxon>Henosepilachna</taxon>
    </lineage>
</organism>
<dbReference type="EMBL" id="JARQZJ010000147">
    <property type="protein sequence ID" value="KAK9893088.1"/>
    <property type="molecule type" value="Genomic_DNA"/>
</dbReference>
<comment type="caution">
    <text evidence="1">The sequence shown here is derived from an EMBL/GenBank/DDBJ whole genome shotgun (WGS) entry which is preliminary data.</text>
</comment>
<dbReference type="PANTHER" id="PTHR47326">
    <property type="entry name" value="TRANSPOSABLE ELEMENT TC3 TRANSPOSASE-LIKE PROTEIN"/>
    <property type="match status" value="1"/>
</dbReference>